<dbReference type="PANTHER" id="PTHR31973">
    <property type="entry name" value="POLYPROTEIN, PUTATIVE-RELATED"/>
    <property type="match status" value="1"/>
</dbReference>
<sequence>MKEDDQQGNTVPVESKSSDDDDEDKVEEDNGDEDEVPNFPHHVYALFVRDSNDLYEEDPEPEVQGLTLTKGMEFASAKAYRLHLKTYAIVEKFVIVSSKSESYMIRSKCEVEDCKWECNARRLPHQQAWSIWKLVPEHTCQGNQKDRHPMVNARWVADVLDQDFRDHQNSWSPEDFQIRVWRKYQAKISYQTAWRARNKILVRIFGSFDKSYALIPEFSQQGKYGRVLLAATALDARNGLFPLAIYICRSENLENWIKFLEALDPHILKHRRRITFISDRQKGLLSVVRKRGLTKRVISSYRQSRLRSKT</sequence>
<evidence type="ECO:0000313" key="3">
    <source>
        <dbReference type="EMBL" id="OVA07276.1"/>
    </source>
</evidence>
<proteinExistence type="predicted"/>
<dbReference type="InterPro" id="IPR004332">
    <property type="entry name" value="Transposase_MuDR"/>
</dbReference>
<feature type="region of interest" description="Disordered" evidence="1">
    <location>
        <begin position="1"/>
        <end position="38"/>
    </location>
</feature>
<comment type="caution">
    <text evidence="3">The sequence shown here is derived from an EMBL/GenBank/DDBJ whole genome shotgun (WGS) entry which is preliminary data.</text>
</comment>
<evidence type="ECO:0000259" key="2">
    <source>
        <dbReference type="Pfam" id="PF03108"/>
    </source>
</evidence>
<accession>A0A200Q9Y6</accession>
<dbReference type="PANTHER" id="PTHR31973:SF187">
    <property type="entry name" value="MUTATOR TRANSPOSASE MUDRA PROTEIN"/>
    <property type="match status" value="1"/>
</dbReference>
<evidence type="ECO:0000313" key="4">
    <source>
        <dbReference type="Proteomes" id="UP000195402"/>
    </source>
</evidence>
<organism evidence="3 4">
    <name type="scientific">Macleaya cordata</name>
    <name type="common">Five-seeded plume-poppy</name>
    <name type="synonym">Bocconia cordata</name>
    <dbReference type="NCBI Taxonomy" id="56857"/>
    <lineage>
        <taxon>Eukaryota</taxon>
        <taxon>Viridiplantae</taxon>
        <taxon>Streptophyta</taxon>
        <taxon>Embryophyta</taxon>
        <taxon>Tracheophyta</taxon>
        <taxon>Spermatophyta</taxon>
        <taxon>Magnoliopsida</taxon>
        <taxon>Ranunculales</taxon>
        <taxon>Papaveraceae</taxon>
        <taxon>Papaveroideae</taxon>
        <taxon>Macleaya</taxon>
    </lineage>
</organism>
<dbReference type="Proteomes" id="UP000195402">
    <property type="component" value="Unassembled WGS sequence"/>
</dbReference>
<dbReference type="OMA" id="CEFRIHT"/>
<dbReference type="InParanoid" id="A0A200Q9Y6"/>
<dbReference type="OrthoDB" id="1918246at2759"/>
<dbReference type="AlphaFoldDB" id="A0A200Q9Y6"/>
<gene>
    <name evidence="3" type="ORF">BVC80_1601g2</name>
</gene>
<keyword evidence="4" id="KW-1185">Reference proteome</keyword>
<dbReference type="EMBL" id="MVGT01002617">
    <property type="protein sequence ID" value="OVA07276.1"/>
    <property type="molecule type" value="Genomic_DNA"/>
</dbReference>
<dbReference type="STRING" id="56857.A0A200Q9Y6"/>
<dbReference type="Pfam" id="PF03108">
    <property type="entry name" value="DBD_Tnp_Mut"/>
    <property type="match status" value="1"/>
</dbReference>
<reference evidence="3 4" key="1">
    <citation type="journal article" date="2017" name="Mol. Plant">
        <title>The Genome of Medicinal Plant Macleaya cordata Provides New Insights into Benzylisoquinoline Alkaloids Metabolism.</title>
        <authorList>
            <person name="Liu X."/>
            <person name="Liu Y."/>
            <person name="Huang P."/>
            <person name="Ma Y."/>
            <person name="Qing Z."/>
            <person name="Tang Q."/>
            <person name="Cao H."/>
            <person name="Cheng P."/>
            <person name="Zheng Y."/>
            <person name="Yuan Z."/>
            <person name="Zhou Y."/>
            <person name="Liu J."/>
            <person name="Tang Z."/>
            <person name="Zhuo Y."/>
            <person name="Zhang Y."/>
            <person name="Yu L."/>
            <person name="Huang J."/>
            <person name="Yang P."/>
            <person name="Peng Q."/>
            <person name="Zhang J."/>
            <person name="Jiang W."/>
            <person name="Zhang Z."/>
            <person name="Lin K."/>
            <person name="Ro D.K."/>
            <person name="Chen X."/>
            <person name="Xiong X."/>
            <person name="Shang Y."/>
            <person name="Huang S."/>
            <person name="Zeng J."/>
        </authorList>
    </citation>
    <scope>NUCLEOTIDE SEQUENCE [LARGE SCALE GENOMIC DNA]</scope>
    <source>
        <strain evidence="4">cv. BLH2017</strain>
        <tissue evidence="3">Root</tissue>
    </source>
</reference>
<protein>
    <recommendedName>
        <fullName evidence="2">Transposase MuDR plant domain-containing protein</fullName>
    </recommendedName>
</protein>
<name>A0A200Q9Y6_MACCD</name>
<feature type="domain" description="Transposase MuDR plant" evidence="2">
    <location>
        <begin position="67"/>
        <end position="131"/>
    </location>
</feature>
<feature type="compositionally biased region" description="Acidic residues" evidence="1">
    <location>
        <begin position="19"/>
        <end position="36"/>
    </location>
</feature>
<evidence type="ECO:0000256" key="1">
    <source>
        <dbReference type="SAM" id="MobiDB-lite"/>
    </source>
</evidence>